<evidence type="ECO:0000313" key="4">
    <source>
        <dbReference type="Proteomes" id="UP001238603"/>
    </source>
</evidence>
<feature type="domain" description="Zinc finger/thioredoxin putative" evidence="2">
    <location>
        <begin position="3"/>
        <end position="39"/>
    </location>
</feature>
<feature type="region of interest" description="Disordered" evidence="1">
    <location>
        <begin position="109"/>
        <end position="254"/>
    </location>
</feature>
<feature type="compositionally biased region" description="Pro residues" evidence="1">
    <location>
        <begin position="110"/>
        <end position="126"/>
    </location>
</feature>
<sequence>MSLATRCTACGTIFRVVQDQLRVSEGWVRCGRCAEVFDAREQLFDLDREAPPPWPAPSPESEFEPSHSEPAFVREQPAPSPVAPAVMPPAPAAHQAVRRPIDVAAERRAAPPPAMPPAYPPSPAPAYEPVQPATAFTPTPDAFEPPDEPDLHASRSGAHDRPGERREPFWEPPPAPALTAPPVDVRADMPEPKGMRFEPEPAPPAVAPPPPAAAPTAPDLGPDVVLSPSLQSAQAALPEPAAQAPDGKPARKPGFLRRAEGEARWQRPGVRLALGLGCVLLLCGAAAQLTWHYRDALSTQSPTAREWLTAACARLACELHPWQRLDAFSVESSGLSEAASGNHYKFSLSLRNKSPWELATPWVELSLNDGNGKVLMKRALRPEDFANAQPSTAANSEQALQLVFSTGRQRVNGYTVEIFYP</sequence>
<dbReference type="PRINTS" id="PR01217">
    <property type="entry name" value="PRICHEXTENSN"/>
</dbReference>
<dbReference type="Pfam" id="PF13719">
    <property type="entry name" value="Zn_ribbon_5"/>
    <property type="match status" value="1"/>
</dbReference>
<keyword evidence="4" id="KW-1185">Reference proteome</keyword>
<feature type="compositionally biased region" description="Basic and acidic residues" evidence="1">
    <location>
        <begin position="149"/>
        <end position="169"/>
    </location>
</feature>
<dbReference type="InterPro" id="IPR011723">
    <property type="entry name" value="Znf/thioredoxin_put"/>
</dbReference>
<proteinExistence type="predicted"/>
<organism evidence="3 4">
    <name type="scientific">Roseateles subflavus</name>
    <dbReference type="NCBI Taxonomy" id="3053353"/>
    <lineage>
        <taxon>Bacteria</taxon>
        <taxon>Pseudomonadati</taxon>
        <taxon>Pseudomonadota</taxon>
        <taxon>Betaproteobacteria</taxon>
        <taxon>Burkholderiales</taxon>
        <taxon>Sphaerotilaceae</taxon>
        <taxon>Roseateles</taxon>
    </lineage>
</organism>
<reference evidence="3 4" key="1">
    <citation type="submission" date="2023-06" db="EMBL/GenBank/DDBJ databases">
        <title>Pelomonas sp. APW6 16S ribosomal RNA gene genome sequencing and assembly.</title>
        <authorList>
            <person name="Woo H."/>
        </authorList>
    </citation>
    <scope>NUCLEOTIDE SEQUENCE [LARGE SCALE GENOMIC DNA]</scope>
    <source>
        <strain evidence="3 4">APW6</strain>
    </source>
</reference>
<dbReference type="NCBIfam" id="TIGR02098">
    <property type="entry name" value="MJ0042_CXXC"/>
    <property type="match status" value="1"/>
</dbReference>
<feature type="compositionally biased region" description="Basic and acidic residues" evidence="1">
    <location>
        <begin position="185"/>
        <end position="199"/>
    </location>
</feature>
<dbReference type="Proteomes" id="UP001238603">
    <property type="component" value="Unassembled WGS sequence"/>
</dbReference>
<comment type="caution">
    <text evidence="3">The sequence shown here is derived from an EMBL/GenBank/DDBJ whole genome shotgun (WGS) entry which is preliminary data.</text>
</comment>
<gene>
    <name evidence="3" type="ORF">QRD43_12610</name>
</gene>
<dbReference type="EMBL" id="JASVDS010000003">
    <property type="protein sequence ID" value="MDL5032747.1"/>
    <property type="molecule type" value="Genomic_DNA"/>
</dbReference>
<evidence type="ECO:0000313" key="3">
    <source>
        <dbReference type="EMBL" id="MDL5032747.1"/>
    </source>
</evidence>
<dbReference type="RefSeq" id="WP_285982824.1">
    <property type="nucleotide sequence ID" value="NZ_JASVDS010000003.1"/>
</dbReference>
<dbReference type="InterPro" id="IPR021834">
    <property type="entry name" value="DUF3426"/>
</dbReference>
<dbReference type="Pfam" id="PF11906">
    <property type="entry name" value="DUF3426"/>
    <property type="match status" value="1"/>
</dbReference>
<accession>A0ABT7LIR9</accession>
<feature type="compositionally biased region" description="Pro residues" evidence="1">
    <location>
        <begin position="78"/>
        <end position="91"/>
    </location>
</feature>
<feature type="compositionally biased region" description="Pro residues" evidence="1">
    <location>
        <begin position="200"/>
        <end position="213"/>
    </location>
</feature>
<name>A0ABT7LIR9_9BURK</name>
<evidence type="ECO:0000259" key="2">
    <source>
        <dbReference type="Pfam" id="PF13719"/>
    </source>
</evidence>
<evidence type="ECO:0000256" key="1">
    <source>
        <dbReference type="SAM" id="MobiDB-lite"/>
    </source>
</evidence>
<feature type="compositionally biased region" description="Low complexity" evidence="1">
    <location>
        <begin position="231"/>
        <end position="245"/>
    </location>
</feature>
<feature type="region of interest" description="Disordered" evidence="1">
    <location>
        <begin position="47"/>
        <end position="96"/>
    </location>
</feature>
<protein>
    <submittedName>
        <fullName evidence="3">Zinc-ribbon and DUF3426 domain-containing protein</fullName>
    </submittedName>
</protein>